<dbReference type="InterPro" id="IPR036942">
    <property type="entry name" value="Beta-barrel_TonB_sf"/>
</dbReference>
<dbReference type="PROSITE" id="PS52016">
    <property type="entry name" value="TONB_DEPENDENT_REC_3"/>
    <property type="match status" value="1"/>
</dbReference>
<dbReference type="Pfam" id="PF07715">
    <property type="entry name" value="Plug"/>
    <property type="match status" value="1"/>
</dbReference>
<evidence type="ECO:0000256" key="12">
    <source>
        <dbReference type="SAM" id="SignalP"/>
    </source>
</evidence>
<evidence type="ECO:0000256" key="9">
    <source>
        <dbReference type="ARBA" id="ARBA00023237"/>
    </source>
</evidence>
<accession>A0A252A2R3</accession>
<gene>
    <name evidence="15" type="ORF">HK12_03375</name>
</gene>
<dbReference type="InterPro" id="IPR037066">
    <property type="entry name" value="Plug_dom_sf"/>
</dbReference>
<dbReference type="Gene3D" id="2.40.170.20">
    <property type="entry name" value="TonB-dependent receptor, beta-barrel domain"/>
    <property type="match status" value="1"/>
</dbReference>
<feature type="signal peptide" evidence="12">
    <location>
        <begin position="1"/>
        <end position="33"/>
    </location>
</feature>
<dbReference type="InterPro" id="IPR039426">
    <property type="entry name" value="TonB-dep_rcpt-like"/>
</dbReference>
<dbReference type="AlphaFoldDB" id="A0A252A2R3"/>
<evidence type="ECO:0000313" key="16">
    <source>
        <dbReference type="Proteomes" id="UP000194639"/>
    </source>
</evidence>
<dbReference type="EMBL" id="JOMO01000018">
    <property type="protein sequence ID" value="OUI82742.1"/>
    <property type="molecule type" value="Genomic_DNA"/>
</dbReference>
<dbReference type="PANTHER" id="PTHR30069">
    <property type="entry name" value="TONB-DEPENDENT OUTER MEMBRANE RECEPTOR"/>
    <property type="match status" value="1"/>
</dbReference>
<keyword evidence="9 10" id="KW-0998">Cell outer membrane</keyword>
<evidence type="ECO:0000256" key="11">
    <source>
        <dbReference type="RuleBase" id="RU003357"/>
    </source>
</evidence>
<comment type="caution">
    <text evidence="15">The sequence shown here is derived from an EMBL/GenBank/DDBJ whole genome shotgun (WGS) entry which is preliminary data.</text>
</comment>
<feature type="domain" description="TonB-dependent receptor plug" evidence="14">
    <location>
        <begin position="103"/>
        <end position="201"/>
    </location>
</feature>
<feature type="domain" description="TonB-dependent receptor-like beta-barrel" evidence="13">
    <location>
        <begin position="316"/>
        <end position="789"/>
    </location>
</feature>
<evidence type="ECO:0000256" key="2">
    <source>
        <dbReference type="ARBA" id="ARBA00022448"/>
    </source>
</evidence>
<evidence type="ECO:0000256" key="5">
    <source>
        <dbReference type="ARBA" id="ARBA00022729"/>
    </source>
</evidence>
<evidence type="ECO:0000256" key="1">
    <source>
        <dbReference type="ARBA" id="ARBA00004571"/>
    </source>
</evidence>
<comment type="subcellular location">
    <subcellularLocation>
        <location evidence="1 10">Cell outer membrane</location>
        <topology evidence="1 10">Multi-pass membrane protein</topology>
    </subcellularLocation>
</comment>
<dbReference type="PANTHER" id="PTHR30069:SF29">
    <property type="entry name" value="HEMOGLOBIN AND HEMOGLOBIN-HAPTOGLOBIN-BINDING PROTEIN 1-RELATED"/>
    <property type="match status" value="1"/>
</dbReference>
<evidence type="ECO:0000256" key="10">
    <source>
        <dbReference type="PROSITE-ProRule" id="PRU01360"/>
    </source>
</evidence>
<evidence type="ECO:0000313" key="15">
    <source>
        <dbReference type="EMBL" id="OUI82742.1"/>
    </source>
</evidence>
<dbReference type="RefSeq" id="WP_086552159.1">
    <property type="nucleotide sequence ID" value="NZ_JOMO01000018.1"/>
</dbReference>
<keyword evidence="6 11" id="KW-0798">TonB box</keyword>
<evidence type="ECO:0000259" key="14">
    <source>
        <dbReference type="Pfam" id="PF07715"/>
    </source>
</evidence>
<comment type="similarity">
    <text evidence="10 11">Belongs to the TonB-dependent receptor family.</text>
</comment>
<evidence type="ECO:0000259" key="13">
    <source>
        <dbReference type="Pfam" id="PF00593"/>
    </source>
</evidence>
<evidence type="ECO:0000256" key="6">
    <source>
        <dbReference type="ARBA" id="ARBA00023077"/>
    </source>
</evidence>
<keyword evidence="4 10" id="KW-0812">Transmembrane</keyword>
<keyword evidence="5 12" id="KW-0732">Signal</keyword>
<name>A0A252A2R3_9PROT</name>
<dbReference type="Gene3D" id="2.170.130.10">
    <property type="entry name" value="TonB-dependent receptor, plug domain"/>
    <property type="match status" value="1"/>
</dbReference>
<dbReference type="GO" id="GO:0044718">
    <property type="term" value="P:siderophore transmembrane transport"/>
    <property type="evidence" value="ECO:0007669"/>
    <property type="project" value="TreeGrafter"/>
</dbReference>
<dbReference type="SUPFAM" id="SSF56935">
    <property type="entry name" value="Porins"/>
    <property type="match status" value="1"/>
</dbReference>
<dbReference type="GO" id="GO:0015344">
    <property type="term" value="F:siderophore uptake transmembrane transporter activity"/>
    <property type="evidence" value="ECO:0007669"/>
    <property type="project" value="TreeGrafter"/>
</dbReference>
<dbReference type="InterPro" id="IPR000531">
    <property type="entry name" value="Beta-barrel_TonB"/>
</dbReference>
<proteinExistence type="inferred from homology"/>
<evidence type="ECO:0000256" key="3">
    <source>
        <dbReference type="ARBA" id="ARBA00022452"/>
    </source>
</evidence>
<dbReference type="GO" id="GO:0009279">
    <property type="term" value="C:cell outer membrane"/>
    <property type="evidence" value="ECO:0007669"/>
    <property type="project" value="UniProtKB-SubCell"/>
</dbReference>
<feature type="chain" id="PRO_5012106292" evidence="12">
    <location>
        <begin position="34"/>
        <end position="839"/>
    </location>
</feature>
<evidence type="ECO:0000256" key="8">
    <source>
        <dbReference type="ARBA" id="ARBA00023170"/>
    </source>
</evidence>
<keyword evidence="2 10" id="KW-0813">Transport</keyword>
<dbReference type="InterPro" id="IPR012910">
    <property type="entry name" value="Plug_dom"/>
</dbReference>
<keyword evidence="3 10" id="KW-1134">Transmembrane beta strand</keyword>
<evidence type="ECO:0000256" key="7">
    <source>
        <dbReference type="ARBA" id="ARBA00023136"/>
    </source>
</evidence>
<keyword evidence="7 10" id="KW-0472">Membrane</keyword>
<dbReference type="Proteomes" id="UP000194639">
    <property type="component" value="Unassembled WGS sequence"/>
</dbReference>
<reference evidence="15 16" key="1">
    <citation type="submission" date="2014-06" db="EMBL/GenBank/DDBJ databases">
        <authorList>
            <person name="Ju J."/>
            <person name="Zhang J."/>
        </authorList>
    </citation>
    <scope>NUCLEOTIDE SEQUENCE [LARGE SCALE GENOMIC DNA]</scope>
    <source>
        <strain evidence="15">DmW_045</strain>
    </source>
</reference>
<protein>
    <submittedName>
        <fullName evidence="15">TonB-dependent receptor</fullName>
    </submittedName>
</protein>
<organism evidence="15 16">
    <name type="scientific">Acetobacter orientalis</name>
    <dbReference type="NCBI Taxonomy" id="146474"/>
    <lineage>
        <taxon>Bacteria</taxon>
        <taxon>Pseudomonadati</taxon>
        <taxon>Pseudomonadota</taxon>
        <taxon>Alphaproteobacteria</taxon>
        <taxon>Acetobacterales</taxon>
        <taxon>Acetobacteraceae</taxon>
        <taxon>Acetobacter</taxon>
    </lineage>
</organism>
<sequence length="839" mass="92037">MLKENSMFFKQHSSVIACLICSTVLSSPLVAVAATAADKKTPNVVTKRSPTKEGKQGNAALAAPSMMGATAPTDEHIDVRGHMRDIGDGVTGRAFGGGLMTPTDAPKSVSAITRDYIAKQNPALNPMQLIRLLPGANVSNQDPLGMTGGHISVRGLTESQMGFTLEGFPINDIGNFAVYPQEIVDSENLSTVKLAQGSADLDSPHISSSGGVVDMYMIDPKKKMGGHVNMTYGSYNATRGFARFDTGYIGNTNLRAYFSYSQGRQDHWRGPGYENKKHGEMKIVNDWGDGNRVSLAVVGNNLENNAYPSVTKANWNQYGIGVDNVPGQKNPSGNTVYARYYTKGDTNYYKFRPNPFTNIYASMPSTFKLTDHLVLTETPYFWYGYGNGGGAQSNNANGNMTYGAQSNLTGLINGQVPTGALLYNPSLTETYRPGATTKLTWTAGPNRLMVGYWFEYSKQRQTAPYSAISDDGTPLNMWGDSNNLILSNGVKAQYRDTLTQTQVHTPFIGDSLSLFHNKLTIDAGLKYAIVKRNGTNYLPDVDRKYVSTNYYQALPTAAIRYKINQNHQIFASVATNFRMPQNYALYDSGSYNSTDKTKAPGYNNKANPNQKSEISISEEAGWRYQGDLISSSITYFHYNFTNRLYQQTIINENGQTYSTNINAGGAHSDGVDAEIGTRPIHHLRPYISFEYLHAVTDSNLPAASGADYVKTKGKAAPQAPAYQVGFGLDYDDGHRFAGFDLKYVAKQYSTFMNDEHIPGYVLMNINVGYRFPKFGIFRSPTIRLNLQNISNNRYLDWVNASQVNAKNTVGVFGSNVTGKSPTYTISSPFAAIATISSDF</sequence>
<dbReference type="Pfam" id="PF00593">
    <property type="entry name" value="TonB_dep_Rec_b-barrel"/>
    <property type="match status" value="1"/>
</dbReference>
<keyword evidence="8 15" id="KW-0675">Receptor</keyword>
<evidence type="ECO:0000256" key="4">
    <source>
        <dbReference type="ARBA" id="ARBA00022692"/>
    </source>
</evidence>